<accession>A0A851GPA4</accession>
<comment type="caution">
    <text evidence="3">The sequence shown here is derived from an EMBL/GenBank/DDBJ whole genome shotgun (WGS) entry which is preliminary data.</text>
</comment>
<dbReference type="Pfam" id="PF03629">
    <property type="entry name" value="SASA"/>
    <property type="match status" value="2"/>
</dbReference>
<evidence type="ECO:0000256" key="1">
    <source>
        <dbReference type="ARBA" id="ARBA00022801"/>
    </source>
</evidence>
<dbReference type="SUPFAM" id="SSF52266">
    <property type="entry name" value="SGNH hydrolase"/>
    <property type="match status" value="1"/>
</dbReference>
<dbReference type="GO" id="GO:0016788">
    <property type="term" value="F:hydrolase activity, acting on ester bonds"/>
    <property type="evidence" value="ECO:0007669"/>
    <property type="project" value="UniProtKB-ARBA"/>
</dbReference>
<proteinExistence type="predicted"/>
<evidence type="ECO:0000313" key="3">
    <source>
        <dbReference type="EMBL" id="NWK55974.1"/>
    </source>
</evidence>
<dbReference type="EMBL" id="JACBAZ010000003">
    <property type="protein sequence ID" value="NWK55974.1"/>
    <property type="molecule type" value="Genomic_DNA"/>
</dbReference>
<dbReference type="Proteomes" id="UP000557872">
    <property type="component" value="Unassembled WGS sequence"/>
</dbReference>
<protein>
    <submittedName>
        <fullName evidence="3">Sialate O-acetylesterase</fullName>
    </submittedName>
</protein>
<dbReference type="Gene3D" id="3.40.50.1110">
    <property type="entry name" value="SGNH hydrolase"/>
    <property type="match status" value="1"/>
</dbReference>
<evidence type="ECO:0000313" key="4">
    <source>
        <dbReference type="Proteomes" id="UP000557872"/>
    </source>
</evidence>
<feature type="domain" description="Sialate O-acetylesterase" evidence="2">
    <location>
        <begin position="146"/>
        <end position="301"/>
    </location>
</feature>
<evidence type="ECO:0000259" key="2">
    <source>
        <dbReference type="Pfam" id="PF03629"/>
    </source>
</evidence>
<dbReference type="AlphaFoldDB" id="A0A851GPA4"/>
<keyword evidence="4" id="KW-1185">Reference proteome</keyword>
<dbReference type="InterPro" id="IPR052940">
    <property type="entry name" value="Carb_Esterase_6"/>
</dbReference>
<keyword evidence="1" id="KW-0378">Hydrolase</keyword>
<dbReference type="PANTHER" id="PTHR31988:SF19">
    <property type="entry name" value="9-O-ACETYL-N-ACETYLNEURAMINIC ACID DEACETYLASE-RELATED"/>
    <property type="match status" value="1"/>
</dbReference>
<dbReference type="InterPro" id="IPR005181">
    <property type="entry name" value="SASA"/>
</dbReference>
<dbReference type="InterPro" id="IPR036514">
    <property type="entry name" value="SGNH_hydro_sf"/>
</dbReference>
<organism evidence="3 4">
    <name type="scientific">Oceaniferula marina</name>
    <dbReference type="NCBI Taxonomy" id="2748318"/>
    <lineage>
        <taxon>Bacteria</taxon>
        <taxon>Pseudomonadati</taxon>
        <taxon>Verrucomicrobiota</taxon>
        <taxon>Verrucomicrobiia</taxon>
        <taxon>Verrucomicrobiales</taxon>
        <taxon>Verrucomicrobiaceae</taxon>
        <taxon>Oceaniferula</taxon>
    </lineage>
</organism>
<name>A0A851GPA4_9BACT</name>
<reference evidence="3 4" key="1">
    <citation type="submission" date="2020-07" db="EMBL/GenBank/DDBJ databases">
        <title>Roseicoccus Jingziensis gen. nov., sp. nov., isolated from coastal seawater.</title>
        <authorList>
            <person name="Feng X."/>
        </authorList>
    </citation>
    <scope>NUCLEOTIDE SEQUENCE [LARGE SCALE GENOMIC DNA]</scope>
    <source>
        <strain evidence="3 4">N1E253</strain>
    </source>
</reference>
<feature type="domain" description="Sialate O-acetylesterase" evidence="2">
    <location>
        <begin position="5"/>
        <end position="112"/>
    </location>
</feature>
<sequence length="310" mass="33973">MSKPVQVYILMGQSNMLGFGKVAGAKDGTLESAIKAGKYAYLVDDSGAWVTRKDARNVRVMNFKDYKNDWLTVAKTGKIGPEIGFGHQVAEATEAPVLILKSCIGNRSLGWDLLPPGSERYEIDGTTYAGYKDSPDKWPTGTVAKKINWYAGKQYDTDVASAKKVLENLDKYYPGAKQYEIVGFVFWQGDKDRYNPAHASRYEENLVRFIKSLRKDFNAPDAKFVCATLGQTQKGSKGNEGAILTAQLAVDGKSGKYEAFQGNVATVYSHPLSKGGASNGHYSGNAETYMNVGEELGKAMVELLKQTRAE</sequence>
<dbReference type="PANTHER" id="PTHR31988">
    <property type="entry name" value="ESTERASE, PUTATIVE (DUF303)-RELATED"/>
    <property type="match status" value="1"/>
</dbReference>
<gene>
    <name evidence="3" type="ORF">HW115_10145</name>
</gene>